<reference evidence="2" key="1">
    <citation type="submission" date="2010-08" db="EMBL/GenBank/DDBJ databases">
        <authorList>
            <consortium name="Caenorhabditis japonica Sequencing Consortium"/>
            <person name="Wilson R.K."/>
        </authorList>
    </citation>
    <scope>NUCLEOTIDE SEQUENCE [LARGE SCALE GENOMIC DNA]</scope>
    <source>
        <strain evidence="2">DF5081</strain>
    </source>
</reference>
<evidence type="ECO:0000313" key="1">
    <source>
        <dbReference type="EnsemblMetazoa" id="CJA34966.1"/>
    </source>
</evidence>
<name>A0A8R1EH58_CAEJA</name>
<dbReference type="Proteomes" id="UP000005237">
    <property type="component" value="Unassembled WGS sequence"/>
</dbReference>
<reference evidence="1" key="2">
    <citation type="submission" date="2022-06" db="UniProtKB">
        <authorList>
            <consortium name="EnsemblMetazoa"/>
        </authorList>
    </citation>
    <scope>IDENTIFICATION</scope>
    <source>
        <strain evidence="1">DF5081</strain>
    </source>
</reference>
<protein>
    <submittedName>
        <fullName evidence="1">Uncharacterized protein</fullName>
    </submittedName>
</protein>
<accession>A0A8R1EH58</accession>
<keyword evidence="2" id="KW-1185">Reference proteome</keyword>
<dbReference type="EnsemblMetazoa" id="CJA34966.1">
    <property type="protein sequence ID" value="CJA34966.1"/>
    <property type="gene ID" value="WBGene00210813"/>
</dbReference>
<organism evidence="1 2">
    <name type="scientific">Caenorhabditis japonica</name>
    <dbReference type="NCBI Taxonomy" id="281687"/>
    <lineage>
        <taxon>Eukaryota</taxon>
        <taxon>Metazoa</taxon>
        <taxon>Ecdysozoa</taxon>
        <taxon>Nematoda</taxon>
        <taxon>Chromadorea</taxon>
        <taxon>Rhabditida</taxon>
        <taxon>Rhabditina</taxon>
        <taxon>Rhabditomorpha</taxon>
        <taxon>Rhabditoidea</taxon>
        <taxon>Rhabditidae</taxon>
        <taxon>Peloderinae</taxon>
        <taxon>Caenorhabditis</taxon>
    </lineage>
</organism>
<dbReference type="AlphaFoldDB" id="A0A8R1EH58"/>
<proteinExistence type="predicted"/>
<sequence>PYRRYSAPILFLKTIMVSAHTASRIFANHEFSTASTQCARIVSLLSSTAHLQAKSAAIDEKKGAAMLECELETPKLKERPTPPGVIRCPICSQESHVGNDVRYVHAMLLDY</sequence>
<evidence type="ECO:0000313" key="2">
    <source>
        <dbReference type="Proteomes" id="UP000005237"/>
    </source>
</evidence>